<reference evidence="1" key="2">
    <citation type="submission" date="2013-11" db="EMBL/GenBank/DDBJ databases">
        <title>The Genome Sequence of Phytophthora parasitica CJ05E6.</title>
        <authorList>
            <consortium name="The Broad Institute Genomics Platform"/>
            <person name="Russ C."/>
            <person name="Tyler B."/>
            <person name="Panabieres F."/>
            <person name="Shan W."/>
            <person name="Tripathy S."/>
            <person name="Grunwald N."/>
            <person name="Machado M."/>
            <person name="Johnson C.S."/>
            <person name="Arredondo F."/>
            <person name="Hong C."/>
            <person name="Coffey M."/>
            <person name="Young S.K."/>
            <person name="Zeng Q."/>
            <person name="Gargeya S."/>
            <person name="Fitzgerald M."/>
            <person name="Abouelleil A."/>
            <person name="Alvarado L."/>
            <person name="Chapman S.B."/>
            <person name="Gainer-Dewar J."/>
            <person name="Goldberg J."/>
            <person name="Griggs A."/>
            <person name="Gujja S."/>
            <person name="Hansen M."/>
            <person name="Howarth C."/>
            <person name="Imamovic A."/>
            <person name="Ireland A."/>
            <person name="Larimer J."/>
            <person name="McCowan C."/>
            <person name="Murphy C."/>
            <person name="Pearson M."/>
            <person name="Poon T.W."/>
            <person name="Priest M."/>
            <person name="Roberts A."/>
            <person name="Saif S."/>
            <person name="Shea T."/>
            <person name="Sykes S."/>
            <person name="Wortman J."/>
            <person name="Nusbaum C."/>
            <person name="Birren B."/>
        </authorList>
    </citation>
    <scope>NUCLEOTIDE SEQUENCE [LARGE SCALE GENOMIC DNA]</scope>
    <source>
        <strain evidence="1">CJ05E6</strain>
    </source>
</reference>
<dbReference type="Proteomes" id="UP000053864">
    <property type="component" value="Unassembled WGS sequence"/>
</dbReference>
<feature type="non-terminal residue" evidence="2">
    <location>
        <position position="1"/>
    </location>
</feature>
<sequence length="43" mass="4960">FLHCTCESFTLLWPVYQRGGPLADLELEDQHLPKNPPKMDSTM</sequence>
<proteinExistence type="predicted"/>
<evidence type="ECO:0000313" key="1">
    <source>
        <dbReference type="EMBL" id="ETL33006.1"/>
    </source>
</evidence>
<dbReference type="EMBL" id="KI677265">
    <property type="protein sequence ID" value="ETM03242.1"/>
    <property type="molecule type" value="Genomic_DNA"/>
</dbReference>
<dbReference type="AlphaFoldDB" id="W2M0P6"/>
<reference evidence="2" key="1">
    <citation type="submission" date="2013-11" db="EMBL/GenBank/DDBJ databases">
        <title>The Genome Sequence of Phytophthora parasitica CHvinca01.</title>
        <authorList>
            <consortium name="The Broad Institute Genomics Platform"/>
            <person name="Russ C."/>
            <person name="Tyler B."/>
            <person name="Panabieres F."/>
            <person name="Shan W."/>
            <person name="Tripathy S."/>
            <person name="Grunwald N."/>
            <person name="Machado M."/>
            <person name="Johnson C.S."/>
            <person name="Arredondo F."/>
            <person name="Hong C."/>
            <person name="Coffey M."/>
            <person name="Young S.K."/>
            <person name="Zeng Q."/>
            <person name="Gargeya S."/>
            <person name="Fitzgerald M."/>
            <person name="Abouelleil A."/>
            <person name="Alvarado L."/>
            <person name="Chapman S.B."/>
            <person name="Gainer-Dewar J."/>
            <person name="Goldberg J."/>
            <person name="Griggs A."/>
            <person name="Gujja S."/>
            <person name="Hansen M."/>
            <person name="Howarth C."/>
            <person name="Imamovic A."/>
            <person name="Ireland A."/>
            <person name="Larimer J."/>
            <person name="McCowan C."/>
            <person name="Murphy C."/>
            <person name="Pearson M."/>
            <person name="Poon T.W."/>
            <person name="Priest M."/>
            <person name="Roberts A."/>
            <person name="Saif S."/>
            <person name="Shea T."/>
            <person name="Sykes S."/>
            <person name="Wortman J."/>
            <person name="Nusbaum C."/>
            <person name="Birren B."/>
        </authorList>
    </citation>
    <scope>NUCLEOTIDE SEQUENCE [LARGE SCALE GENOMIC DNA]</scope>
    <source>
        <strain evidence="2">CHvinca01</strain>
    </source>
</reference>
<dbReference type="EMBL" id="KI674671">
    <property type="protein sequence ID" value="ETL33006.1"/>
    <property type="molecule type" value="Genomic_DNA"/>
</dbReference>
<evidence type="ECO:0000313" key="2">
    <source>
        <dbReference type="EMBL" id="ETM03242.1"/>
    </source>
</evidence>
<gene>
    <name evidence="1" type="ORF">L916_14479</name>
    <name evidence="2" type="ORF">L917_00511</name>
</gene>
<accession>W2M0P6</accession>
<organism evidence="2">
    <name type="scientific">Phytophthora nicotianae</name>
    <name type="common">Potato buckeye rot agent</name>
    <name type="synonym">Phytophthora parasitica</name>
    <dbReference type="NCBI Taxonomy" id="4792"/>
    <lineage>
        <taxon>Eukaryota</taxon>
        <taxon>Sar</taxon>
        <taxon>Stramenopiles</taxon>
        <taxon>Oomycota</taxon>
        <taxon>Peronosporomycetes</taxon>
        <taxon>Peronosporales</taxon>
        <taxon>Peronosporaceae</taxon>
        <taxon>Phytophthora</taxon>
    </lineage>
</organism>
<protein>
    <submittedName>
        <fullName evidence="2">Uncharacterized protein</fullName>
    </submittedName>
</protein>
<name>W2M0P6_PHYNI</name>
<dbReference type="Proteomes" id="UP000054423">
    <property type="component" value="Unassembled WGS sequence"/>
</dbReference>